<evidence type="ECO:0000313" key="7">
    <source>
        <dbReference type="EMBL" id="CAE6484202.1"/>
    </source>
</evidence>
<feature type="region of interest" description="Disordered" evidence="4">
    <location>
        <begin position="2991"/>
        <end position="3052"/>
    </location>
</feature>
<dbReference type="InterPro" id="IPR019734">
    <property type="entry name" value="TPR_rpt"/>
</dbReference>
<keyword evidence="3" id="KW-0802">TPR repeat</keyword>
<dbReference type="PROSITE" id="PS50005">
    <property type="entry name" value="TPR"/>
    <property type="match status" value="1"/>
</dbReference>
<dbReference type="InterPro" id="IPR016024">
    <property type="entry name" value="ARM-type_fold"/>
</dbReference>
<feature type="region of interest" description="Disordered" evidence="4">
    <location>
        <begin position="169"/>
        <end position="194"/>
    </location>
</feature>
<dbReference type="Pfam" id="PF20175">
    <property type="entry name" value="Tra1_central"/>
    <property type="match status" value="1"/>
</dbReference>
<evidence type="ECO:0000256" key="2">
    <source>
        <dbReference type="PROSITE-ProRule" id="PRU00221"/>
    </source>
</evidence>
<feature type="repeat" description="WD" evidence="2">
    <location>
        <begin position="3603"/>
        <end position="3628"/>
    </location>
</feature>
<feature type="domain" description="FAT" evidence="6">
    <location>
        <begin position="2425"/>
        <end position="2979"/>
    </location>
</feature>
<dbReference type="SUPFAM" id="SSF48371">
    <property type="entry name" value="ARM repeat"/>
    <property type="match status" value="3"/>
</dbReference>
<comment type="caution">
    <text evidence="7">The sequence shown here is derived from an EMBL/GenBank/DDBJ whole genome shotgun (WGS) entry which is preliminary data.</text>
</comment>
<dbReference type="SMART" id="SM00146">
    <property type="entry name" value="PI3Kc"/>
    <property type="match status" value="1"/>
</dbReference>
<dbReference type="PANTHER" id="PTHR11139">
    <property type="entry name" value="ATAXIA TELANGIECTASIA MUTATED ATM -RELATED"/>
    <property type="match status" value="1"/>
</dbReference>
<dbReference type="PROSITE" id="PS51189">
    <property type="entry name" value="FAT"/>
    <property type="match status" value="1"/>
</dbReference>
<dbReference type="PROSITE" id="PS50290">
    <property type="entry name" value="PI3_4_KINASE_3"/>
    <property type="match status" value="1"/>
</dbReference>
<evidence type="ECO:0000259" key="6">
    <source>
        <dbReference type="PROSITE" id="PS51189"/>
    </source>
</evidence>
<evidence type="ECO:0000256" key="1">
    <source>
        <dbReference type="ARBA" id="ARBA00007234"/>
    </source>
</evidence>
<protein>
    <recommendedName>
        <fullName evidence="9">Transcription-associated protein 1</fullName>
    </recommendedName>
</protein>
<dbReference type="Pfam" id="PF00454">
    <property type="entry name" value="PI3_PI4_kinase"/>
    <property type="match status" value="1"/>
</dbReference>
<feature type="domain" description="PI3K/PI4K catalytic" evidence="5">
    <location>
        <begin position="3243"/>
        <end position="3571"/>
    </location>
</feature>
<dbReference type="InterPro" id="IPR000403">
    <property type="entry name" value="PI3/4_kinase_cat_dom"/>
</dbReference>
<dbReference type="GO" id="GO:0035267">
    <property type="term" value="C:NuA4 histone acetyltransferase complex"/>
    <property type="evidence" value="ECO:0007669"/>
    <property type="project" value="TreeGrafter"/>
</dbReference>
<feature type="compositionally biased region" description="Acidic residues" evidence="4">
    <location>
        <begin position="3910"/>
        <end position="3939"/>
    </location>
</feature>
<feature type="compositionally biased region" description="Basic and acidic residues" evidence="4">
    <location>
        <begin position="3830"/>
        <end position="3839"/>
    </location>
</feature>
<dbReference type="PANTHER" id="PTHR11139:SF1">
    <property type="entry name" value="TRANSFORMATION_TRANSCRIPTION DOMAIN-ASSOCIATED PROTEIN"/>
    <property type="match status" value="1"/>
</dbReference>
<dbReference type="GO" id="GO:0005634">
    <property type="term" value="C:nucleus"/>
    <property type="evidence" value="ECO:0007669"/>
    <property type="project" value="TreeGrafter"/>
</dbReference>
<dbReference type="Gene3D" id="2.130.10.10">
    <property type="entry name" value="YVTN repeat-like/Quinoprotein amine dehydrogenase"/>
    <property type="match status" value="2"/>
</dbReference>
<feature type="region of interest" description="Disordered" evidence="4">
    <location>
        <begin position="3830"/>
        <end position="3852"/>
    </location>
</feature>
<dbReference type="InterPro" id="IPR001680">
    <property type="entry name" value="WD40_rpt"/>
</dbReference>
<dbReference type="InterPro" id="IPR011009">
    <property type="entry name" value="Kinase-like_dom_sf"/>
</dbReference>
<feature type="repeat" description="TPR" evidence="3">
    <location>
        <begin position="2821"/>
        <end position="2854"/>
    </location>
</feature>
<feature type="compositionally biased region" description="Polar residues" evidence="4">
    <location>
        <begin position="3874"/>
        <end position="3899"/>
    </location>
</feature>
<dbReference type="InterPro" id="IPR036940">
    <property type="entry name" value="PI3/4_kinase_cat_sf"/>
</dbReference>
<dbReference type="Pfam" id="PF02259">
    <property type="entry name" value="FAT"/>
    <property type="match status" value="1"/>
</dbReference>
<feature type="compositionally biased region" description="Low complexity" evidence="4">
    <location>
        <begin position="2991"/>
        <end position="3004"/>
    </location>
</feature>
<dbReference type="Gene3D" id="1.10.1070.11">
    <property type="entry name" value="Phosphatidylinositol 3-/4-kinase, catalytic domain"/>
    <property type="match status" value="1"/>
</dbReference>
<feature type="region of interest" description="Disordered" evidence="4">
    <location>
        <begin position="3872"/>
        <end position="3952"/>
    </location>
</feature>
<dbReference type="Proteomes" id="UP000663861">
    <property type="component" value="Unassembled WGS sequence"/>
</dbReference>
<comment type="similarity">
    <text evidence="1">Belongs to the PI3/PI4-kinase family. TRA1 subfamily.</text>
</comment>
<evidence type="ECO:0000256" key="4">
    <source>
        <dbReference type="SAM" id="MobiDB-lite"/>
    </source>
</evidence>
<dbReference type="InterPro" id="IPR003151">
    <property type="entry name" value="PIK-rel_kinase_FAT"/>
</dbReference>
<evidence type="ECO:0008006" key="9">
    <source>
        <dbReference type="Google" id="ProtNLM"/>
    </source>
</evidence>
<evidence type="ECO:0000313" key="8">
    <source>
        <dbReference type="Proteomes" id="UP000663861"/>
    </source>
</evidence>
<feature type="compositionally biased region" description="Low complexity" evidence="4">
    <location>
        <begin position="3028"/>
        <end position="3043"/>
    </location>
</feature>
<dbReference type="GO" id="GO:0000124">
    <property type="term" value="C:SAGA complex"/>
    <property type="evidence" value="ECO:0007669"/>
    <property type="project" value="TreeGrafter"/>
</dbReference>
<dbReference type="GO" id="GO:0006355">
    <property type="term" value="P:regulation of DNA-templated transcription"/>
    <property type="evidence" value="ECO:0007669"/>
    <property type="project" value="TreeGrafter"/>
</dbReference>
<gene>
    <name evidence="7" type="ORF">RDB_LOCUS102620</name>
</gene>
<reference evidence="7" key="1">
    <citation type="submission" date="2021-01" db="EMBL/GenBank/DDBJ databases">
        <authorList>
            <person name="Kaushik A."/>
        </authorList>
    </citation>
    <scope>NUCLEOTIDE SEQUENCE</scope>
    <source>
        <strain evidence="7">AG4-RS23</strain>
    </source>
</reference>
<dbReference type="InterPro" id="IPR036322">
    <property type="entry name" value="WD40_repeat_dom_sf"/>
</dbReference>
<keyword evidence="2" id="KW-0853">WD repeat</keyword>
<dbReference type="PROSITE" id="PS50082">
    <property type="entry name" value="WD_REPEATS_2"/>
    <property type="match status" value="1"/>
</dbReference>
<dbReference type="InterPro" id="IPR050517">
    <property type="entry name" value="DDR_Repair_Kinase"/>
</dbReference>
<dbReference type="CDD" id="cd05163">
    <property type="entry name" value="PIKK_TRRAP"/>
    <property type="match status" value="1"/>
</dbReference>
<proteinExistence type="inferred from homology"/>
<dbReference type="SMART" id="SM00320">
    <property type="entry name" value="WD40"/>
    <property type="match status" value="6"/>
</dbReference>
<dbReference type="InterPro" id="IPR014009">
    <property type="entry name" value="PIK_FAT"/>
</dbReference>
<sequence>MSAQQQATTSATSTGHEIFEGYAAKFTDPTQDIKTKLQAACDIRDSVDQFGQAETQRFSPVVLPAILQVLKETPPAFKKDSLEHQLRNAILEVFHRLPVAEQMKPVYSEMVNLTTQILREDNEDNGVLAVKIMLDANRTFKRDMDPHVQGFLDFVRDLYLNMKQTVADLLSEDSPGPPASQSSMNIHTSASSSGEQPDMLRAIASFKVLTECPIATVYLFQMHRNTIPSAVKSSIPLAMDFLQLQAPPQKQAHDEAAEKNEHWIGVSPAIKHRAHYIDFITAQVKTLSFVAYVLRGTIESTVRQYGEIIPPLCVRLLKDCPPESATIRRELMVATRHILSTEFRPAFVPLIDCLTSEHVLIGTGVNSQETLRPLAYSMLGDLVHHVRKELSPEQLRRIIYLYSCCLHNPSFSSTIHNMSAKLLANHVDVILEKYPKPEAASTLLALLETCVDKLGAVWVIHQQVVTANKEPQDAKSDVKADSTAKPQEIKDVEMRDADEMEVDIPPTPSRSLSLIEVERSKPVQASAFALENKGEAAKESKVLFRTLLHVFKTVLAGIRTSEGPVPDGELIRRLFQNCVKCLTMYDDGRDGGKEAFEMLLQVFHEIEPHIFQEVWTTEMQFFINHVQDHQNLLAMPQLLLSSDMVSHQLVAILLRYLVSKLDTLGDQSPKSASITLRLFKMCFMSVTVFPELNEPILFHHLSKLIMDSLRLAAKAADPTNYFLLLRGLFRAMGGGKFESLYNEVLPLLRDMLESLNRQLLAAEPSKQDLLVELCLTVPVRLTNLLPFLGFLMRPLVHALRAGPELVAQGLRTLELCIDNLTQEFLDPTLSPVLRELMSALHSHLKPQPGNHQHAHTTVRILGKLGGRNRRLQHQQPQLEYKGYSPDVTMALKFNGNLQAVDIGPTCQLAVRLIQDSNTFYRQDAFTFVQRSLELFMRDGIDGSEGENIFSTLVDSLFIALQDSELEDKAAIYIREFSEIVFLNELSQNVGNKVTKLTSLYMDRVPRLLAATSKQHVERGQAVFGEVLQDLLAFEAKATAAGKKLRGLECIVHPLGFNLTAACYEETWSAKLSGCRGIVMLADALGPKWTSERENSFIRAFLSVLKEMPVDPPREVEFIKESILKILRLCRQAPPFVPPPQPGIDPAALPKLPHLIPTLTTELSSPIALVREMAQKSIELLAELTESTPSELLMKCKERLLTPIFAKPLRALPISLQIGHIDGITYALNMKPPLPEMNDELMRLLSEALAIADAEDRDIVGPGRGGPRSNAAVLEQLRVVCIKLLTSSMSVTEFFAKQMATRQKVTSVYFKSLYSPSNEVKKVAHEGLRTVLNHQSRLPKDILQTGLRPVLMNLADAKRLSVPGLEGLARLLELLTNYFKVEIGHKLLDHFRVIADPKMLSDAAYQPLADNEEITKLVRLVNIFHLLPPAANMFLEALVSLVVQVETQLHSASPSPFTTALASFLDRFPDNSVEYFYRTIGQATTLRSLRNVISSGLAPNLNAEFRNNTKLLVDQCLKDETNNLVLPGLILCTELSANHPAWLEEHPEVLDALLRLWRSHFLHGSEDNFVPVEGFARHVSLLLNLLIGVIERSPRVDVIFDVVCIYAHRVPLDLSNLRLCLLEHVTLGASTELRRQIMQHFVEVFDGDTYNWAHKSQFLRHIINPLLYAQIKLKQPSESSENSIDCVNSSIINGLHSKIWKPMTDQPSDPFPGSDDGLKIEILHMSSLLIQSSSSLMQESRKDVIKCTWHYIVNDDATVKQTAYVTITQFFAVFDSPPKFLTGVWTGLLRPVHTENRSLTKQAVDIMVPVFIKAASSTTSDNGPPSWAKSVRRALIDEGHSIPQLLVIHQIIVRHPDFFYPCRELFVPSMISSLHKLGTIQTATAETRANALDVLETILGWERRAVKDSQEGGAGNVWLLPFSMRETIISYLVRFITMTSLEADKLGLSSRALGILESILKPGGWKDVDVQLQYFHRPLLQVELNESNHLPIIANATKVFSLIVLAQDDGWLLSHAADLHTLIEKGLRSDEPTLHEHLQPVLQRMLALVGEPVEGELSTPGHAIFTFADSMIRDGLQHSQRQLAGTYACLSVLKTMVTVYPAKLEGYAPHLVKVLQKLVKDHNAASPTANPVTSESTSRLVTLIFETCRDKVSSLGVERRWFLNAVILVVGQSQTVSLCHYVLGMVREWTLVRPDVTPTLKEKAGMLKHMMVFESRNDSKLLSDYLNLIYDIYTEPSLKRSDLTTRLESVFLMGCRAKDPAIRCKFIDLFDTSIQRTISARLQYSLGSLSWEFVAEHYWIPLALDLVLGATEDGRADSLTLREHLAILESPLARNIHQGTGMDMLQPLRRLLHSDNQVAHELWISTFRAVWATLPRREQSDAARYVLTLVTKDYHSRQCDLRPNVIQSILGGVHACNPPLALPPFVVKYLGKTFNAWHIALEILQGGLDPHRAEEPHETTYDALAELYAELSEDDLFYGLWRRRSIFEETNAALAFEQNGFWSSAQQTYESAQIKARTGALPFNESEYCLWEDHWILATQKLQQWEPLAELARNENNADLQLECIWRSTGTDREQIQELLAQVSDVPTPRRRVFEAYVALTQVPPPNEKNMNFLRIMDESIQLSLRKWVTLPSIMSMAHVPLLQHFQQFVELQEAAQIFMSLSVTNAQNLEKRSSELKVVLQAWRERLPNLWDDISLWSDLVAWRSHVFEMINKTYVPLIPNTSASGSSGNSNTYGYRGYHETAWIINRFAHVARKHQLPDVCHTSLAKIYTLPNIEISEAFLKLREQARCHYHNPNPSELASGLEVINNTNLMYFNQSQKAEFYTLKGMFIAKLGNKDDADRAFQQAVQMDMGLAKAWGEWGKFNDRQFKERPQEYGLAANAVQCYLHAASLHKSAKSRPIVQRVIWLLSVEEPLQPVISPIFEGYKGDIALWYWLTIIPQLLVALSYRESKHARHVLMSIAKHYPQALFFHLRTTREEFVQEKKRLTAMQNARNARQAQNAAAPTKPDGASGTSTAAGSPPTPKTNGATPDVATPAATPGAGEPSTSDQAQATTTMNALDGAVQRVRQPFDHVEDVTSILKTGFPLLTLALETMVDQIAMRMKLMPEEDICRQLSYLHADGMMAYNRRCNSLTEDNSIPQQSQMMAANFARGLQPPNARAAFEQDILMPKLTLRQYVIKVQKWRDRYDSQPDHSRTPRKPLQSISHWLAEFHHNKFEEPIEVPGQYIQHKDSPHGFIRIQRFASRVDFCRSLDMHFRRIGLHGHDGSFHTFAVQTPTARHARREERGMQLFRSFNAVLDRRKETRKRNLNFHLPAAVSLSSTLRLLENDASYVTMQDMLEQHFKEKGIHRDDPQLHFLDKLKMLRNPEGTKVDFFTLRAELISEISAKLVPATVITNYMTRCMKGPMELWTMRKLFALQVAASSFMSFFFSANGRMPQRFHISRSTGRMFMSDLLPTWNNKHPVIHNAEAVPFRFTPNMQHFVTPIGIEGLMTSGMMAIARGLTEPEYDLEQQLTLFLRDEVYTWCTTAQNTAPMADLNFRRAIQHNAETLVKKAELMACRTQTDTSGSTPQVPIQNITDLIIRASQEQQLAQMEITYLPCVNAMSWSSDGELLFSSGDDKRLLIWKHDPRYELAQPLPLDARDNCLNLRCVNAIRTGHTNNVFAARQLAPGSSLVATCARDRTVRVFDLERAGGINMSNRGYGRNEAGAEARTHLFKCHRNEVKRIATEQSPNTFLTVAGDHTVRQHDLRTPHTCPSCPPPLVKTSHPLSALGSSPLTPWYFVVAGESKYGHLFDRRMVGRDLKGERGDPGTKGDDLVACVARFGRDAEKEASDRNAHVTGARMARSSGEEVLLSYSGDAVYRYSIYDTPSEPASRQTSTLPGNESIEAQDNNSPRLGSSSSGGTESTNEEELAIDQDSDSESEEGSQTSDEDDEEYPLQGGNSYKNHPVILPKSEYRGAANVQTVKDVNFLGKSDEYVASGSDDGKWFLWNKKSGSLLGIWEGDGSVVNVIEGHPFLPVVAVSGIDDTIKIFEPTYGTKRKSYMNDAEDILRRNAEANDHHMPLFGRAEMIATLRMLQASGRLPDLNEGIECPTQ</sequence>
<organism evidence="7 8">
    <name type="scientific">Rhizoctonia solani</name>
    <dbReference type="NCBI Taxonomy" id="456999"/>
    <lineage>
        <taxon>Eukaryota</taxon>
        <taxon>Fungi</taxon>
        <taxon>Dikarya</taxon>
        <taxon>Basidiomycota</taxon>
        <taxon>Agaricomycotina</taxon>
        <taxon>Agaricomycetes</taxon>
        <taxon>Cantharellales</taxon>
        <taxon>Ceratobasidiaceae</taxon>
        <taxon>Rhizoctonia</taxon>
    </lineage>
</organism>
<feature type="compositionally biased region" description="Low complexity" evidence="4">
    <location>
        <begin position="3900"/>
        <end position="3909"/>
    </location>
</feature>
<dbReference type="SUPFAM" id="SSF50978">
    <property type="entry name" value="WD40 repeat-like"/>
    <property type="match status" value="1"/>
</dbReference>
<evidence type="ECO:0000256" key="3">
    <source>
        <dbReference type="PROSITE-ProRule" id="PRU00339"/>
    </source>
</evidence>
<dbReference type="InterPro" id="IPR046805">
    <property type="entry name" value="Tra1_ring"/>
</dbReference>
<accession>A0A8H3CHS5</accession>
<dbReference type="InterPro" id="IPR046807">
    <property type="entry name" value="Tra1_central"/>
</dbReference>
<evidence type="ECO:0000259" key="5">
    <source>
        <dbReference type="PROSITE" id="PS50290"/>
    </source>
</evidence>
<dbReference type="GO" id="GO:0006281">
    <property type="term" value="P:DNA repair"/>
    <property type="evidence" value="ECO:0007669"/>
    <property type="project" value="TreeGrafter"/>
</dbReference>
<dbReference type="Pfam" id="PF20206">
    <property type="entry name" value="Tra1_ring"/>
    <property type="match status" value="2"/>
</dbReference>
<feature type="compositionally biased region" description="Polar residues" evidence="4">
    <location>
        <begin position="179"/>
        <end position="194"/>
    </location>
</feature>
<dbReference type="Pfam" id="PF00400">
    <property type="entry name" value="WD40"/>
    <property type="match status" value="2"/>
</dbReference>
<dbReference type="InterPro" id="IPR015943">
    <property type="entry name" value="WD40/YVTN_repeat-like_dom_sf"/>
</dbReference>
<name>A0A8H3CHS5_9AGAM</name>
<dbReference type="EMBL" id="CAJMWY010002176">
    <property type="protein sequence ID" value="CAE6484202.1"/>
    <property type="molecule type" value="Genomic_DNA"/>
</dbReference>
<dbReference type="SUPFAM" id="SSF56112">
    <property type="entry name" value="Protein kinase-like (PK-like)"/>
    <property type="match status" value="1"/>
</dbReference>